<dbReference type="Gene3D" id="1.50.10.10">
    <property type="match status" value="1"/>
</dbReference>
<evidence type="ECO:0000313" key="6">
    <source>
        <dbReference type="EMBL" id="SEO81575.1"/>
    </source>
</evidence>
<dbReference type="Pfam" id="PF08531">
    <property type="entry name" value="Bac_rhamnosid_N"/>
    <property type="match status" value="1"/>
</dbReference>
<dbReference type="PANTHER" id="PTHR33307:SF6">
    <property type="entry name" value="ALPHA-RHAMNOSIDASE (EUROFUNG)-RELATED"/>
    <property type="match status" value="1"/>
</dbReference>
<dbReference type="InterPro" id="IPR016007">
    <property type="entry name" value="Alpha_rhamnosid"/>
</dbReference>
<dbReference type="RefSeq" id="WP_091613588.1">
    <property type="nucleotide sequence ID" value="NZ_FOEF01000002.1"/>
</dbReference>
<name>A0A1H8SSN4_9PSEU</name>
<dbReference type="SUPFAM" id="SSF49265">
    <property type="entry name" value="Fibronectin type III"/>
    <property type="match status" value="1"/>
</dbReference>
<dbReference type="Pfam" id="PF10633">
    <property type="entry name" value="NPCBM_assoc"/>
    <property type="match status" value="1"/>
</dbReference>
<reference evidence="6 7" key="1">
    <citation type="submission" date="2016-10" db="EMBL/GenBank/DDBJ databases">
        <authorList>
            <person name="de Groot N.N."/>
        </authorList>
    </citation>
    <scope>NUCLEOTIDE SEQUENCE [LARGE SCALE GENOMIC DNA]</scope>
    <source>
        <strain evidence="6 7">DSM 44993</strain>
    </source>
</reference>
<dbReference type="InterPro" id="IPR035398">
    <property type="entry name" value="Bac_rhamnosid_C"/>
</dbReference>
<dbReference type="InterPro" id="IPR036116">
    <property type="entry name" value="FN3_sf"/>
</dbReference>
<dbReference type="Gene3D" id="2.60.40.10">
    <property type="entry name" value="Immunoglobulins"/>
    <property type="match status" value="2"/>
</dbReference>
<dbReference type="SUPFAM" id="SSF49785">
    <property type="entry name" value="Galactose-binding domain-like"/>
    <property type="match status" value="2"/>
</dbReference>
<dbReference type="SUPFAM" id="SSF48208">
    <property type="entry name" value="Six-hairpin glycosidases"/>
    <property type="match status" value="1"/>
</dbReference>
<dbReference type="InterPro" id="IPR012341">
    <property type="entry name" value="6hp_glycosidase-like_sf"/>
</dbReference>
<organism evidence="6 7">
    <name type="scientific">Amycolatopsis saalfeldensis</name>
    <dbReference type="NCBI Taxonomy" id="394193"/>
    <lineage>
        <taxon>Bacteria</taxon>
        <taxon>Bacillati</taxon>
        <taxon>Actinomycetota</taxon>
        <taxon>Actinomycetes</taxon>
        <taxon>Pseudonocardiales</taxon>
        <taxon>Pseudonocardiaceae</taxon>
        <taxon>Amycolatopsis</taxon>
    </lineage>
</organism>
<dbReference type="Pfam" id="PF05592">
    <property type="entry name" value="Bac_rhamnosid"/>
    <property type="match status" value="1"/>
</dbReference>
<dbReference type="InterPro" id="IPR035396">
    <property type="entry name" value="Bac_rhamnosid6H"/>
</dbReference>
<dbReference type="Pfam" id="PF25788">
    <property type="entry name" value="Ig_Rha78A_N"/>
    <property type="match status" value="1"/>
</dbReference>
<feature type="signal peptide" evidence="4">
    <location>
        <begin position="1"/>
        <end position="30"/>
    </location>
</feature>
<dbReference type="EMBL" id="FOEF01000002">
    <property type="protein sequence ID" value="SEO81575.1"/>
    <property type="molecule type" value="Genomic_DNA"/>
</dbReference>
<dbReference type="PROSITE" id="PS50022">
    <property type="entry name" value="FA58C_3"/>
    <property type="match status" value="1"/>
</dbReference>
<evidence type="ECO:0000256" key="1">
    <source>
        <dbReference type="ARBA" id="ARBA00001445"/>
    </source>
</evidence>
<dbReference type="InterPro" id="IPR013783">
    <property type="entry name" value="Ig-like_fold"/>
</dbReference>
<dbReference type="GO" id="GO:0030596">
    <property type="term" value="F:alpha-L-rhamnosidase activity"/>
    <property type="evidence" value="ECO:0007669"/>
    <property type="project" value="UniProtKB-EC"/>
</dbReference>
<dbReference type="Gene3D" id="2.60.420.10">
    <property type="entry name" value="Maltose phosphorylase, domain 3"/>
    <property type="match status" value="1"/>
</dbReference>
<evidence type="ECO:0000256" key="4">
    <source>
        <dbReference type="SAM" id="SignalP"/>
    </source>
</evidence>
<evidence type="ECO:0000313" key="7">
    <source>
        <dbReference type="Proteomes" id="UP000198582"/>
    </source>
</evidence>
<keyword evidence="4" id="KW-0732">Signal</keyword>
<dbReference type="InterPro" id="IPR008928">
    <property type="entry name" value="6-hairpin_glycosidase_sf"/>
</dbReference>
<gene>
    <name evidence="6" type="ORF">SAMN04489732_102261</name>
</gene>
<dbReference type="Proteomes" id="UP000198582">
    <property type="component" value="Unassembled WGS sequence"/>
</dbReference>
<dbReference type="GO" id="GO:0005975">
    <property type="term" value="P:carbohydrate metabolic process"/>
    <property type="evidence" value="ECO:0007669"/>
    <property type="project" value="InterPro"/>
</dbReference>
<accession>A0A1H8SSN4</accession>
<dbReference type="InterPro" id="IPR008979">
    <property type="entry name" value="Galactose-bd-like_sf"/>
</dbReference>
<dbReference type="Pfam" id="PF00754">
    <property type="entry name" value="F5_F8_type_C"/>
    <property type="match status" value="2"/>
</dbReference>
<evidence type="ECO:0000256" key="2">
    <source>
        <dbReference type="ARBA" id="ARBA00012652"/>
    </source>
</evidence>
<keyword evidence="7" id="KW-1185">Reference proteome</keyword>
<evidence type="ECO:0000256" key="3">
    <source>
        <dbReference type="ARBA" id="ARBA00022801"/>
    </source>
</evidence>
<dbReference type="EC" id="3.2.1.40" evidence="2"/>
<dbReference type="InterPro" id="IPR008902">
    <property type="entry name" value="Rhamnosid_concanavalin"/>
</dbReference>
<dbReference type="STRING" id="394193.SAMN04489732_102261"/>
<keyword evidence="3" id="KW-0378">Hydrolase</keyword>
<protein>
    <recommendedName>
        <fullName evidence="2">alpha-L-rhamnosidase</fullName>
        <ecNumber evidence="2">3.2.1.40</ecNumber>
    </recommendedName>
</protein>
<dbReference type="PANTHER" id="PTHR33307">
    <property type="entry name" value="ALPHA-RHAMNOSIDASE (EUROFUNG)"/>
    <property type="match status" value="1"/>
</dbReference>
<dbReference type="InterPro" id="IPR013737">
    <property type="entry name" value="Bac_rhamnosid_N"/>
</dbReference>
<feature type="chain" id="PRO_5039449281" description="alpha-L-rhamnosidase" evidence="4">
    <location>
        <begin position="31"/>
        <end position="1309"/>
    </location>
</feature>
<dbReference type="Pfam" id="PF17389">
    <property type="entry name" value="Bac_rhamnosid6H"/>
    <property type="match status" value="1"/>
</dbReference>
<proteinExistence type="predicted"/>
<dbReference type="Gene3D" id="2.60.120.260">
    <property type="entry name" value="Galactose-binding domain-like"/>
    <property type="match status" value="4"/>
</dbReference>
<feature type="domain" description="F5/8 type C" evidence="5">
    <location>
        <begin position="307"/>
        <end position="470"/>
    </location>
</feature>
<dbReference type="InterPro" id="IPR000421">
    <property type="entry name" value="FA58C"/>
</dbReference>
<comment type="catalytic activity">
    <reaction evidence="1">
        <text>Hydrolysis of terminal non-reducing alpha-L-rhamnose residues in alpha-L-rhamnosides.</text>
        <dbReference type="EC" id="3.2.1.40"/>
    </reaction>
</comment>
<sequence length="1309" mass="136897">MRRSGFSGSARVWFGALAVALVAAAVPALASAEPETAHGRPLAPTALRAGGQAADALIDSPRPKFAWTVNDSGRAETQTAYQIRVDSAHSHWDSGRVGSADSIDVTGPALASNQTYEWSVRTWNREGAESPWSAPARFDTGLLNPADWSAWWLQADDGALVRGRFDVAKPVARARLYFGAQGIAEPHLNGAPVEPDRVLDSSVTDYASRVLYRDFDVTSLLKPGPNALAFMTAKGQFAGRPTLVAQVDVTYTDGSSAQFGTGPDWKTHAGPITADDFYNGESYDARQEIPGWDSAGFDAGAWPAAHAVAPASHLQSLAVGKPVTASDTTTCCGWSPAAATDGIDGSSDASEGYHSAIEPAADATKWVQTDLGASQRLGSVSLFPARPTNDPAGDFAGAGFPVRYRVQVGDDPSFATSVTVADRTGADQANPGTAPVTLPADVTGRYVRVTATKLPCIGTSCTFRLAEIGVYAPHPAVTDSGLTQLQADPSPATRVVADFAPVKETRPAAGVRVYDFGQNRTGQATLKAAQPAGTTAVLKKGEILDAAGRVSTANISFSATDTQRQTDRYTFRGGGTETYRPHFNYAGFRYLELTGVPDDAAVTVTAQEIHTDVPATGAFSTSDPGLDKIRAAVAQTQLNNLETMPMDCPTREKHGWLGDAGDSDQEALAGFDLQSLYGKWLGDIVTSRNADGSVPSVAPTGGRTDWRTDPAWGTAYPQIVWDSYTQYGDTGLLATHYADVRAWVDYLGTISDGDHIVVNAPTSWGDDWLSTVSTPHSYFQTGFSYLDTTLLAKMATALGKTADAAHYTALAGQIAAGFLKRYFAPDTGVFGTGTQLSYALPLVFGLVPAGREQATADRLVADLAAHRNHVTTGFVGTTLVFQALGRYQRNDVALAIAQRTDYPSFGYMVDQGPGTIWEKWDNSSAPDGTSSKDHIGLGGAIGQWFYQQLGGIQPGAPGYREFTLAPAVAGNLTHASAKQETVRGTILSSWQRDGSTLTYHATVPVGATATIRLPLPGGKQSSVREGGRTIYGHAAQPDPGLAVGAADDEALTLTAGSGDYTFTVTPPQTPFTQLRLTAGTPAAITSGGGGDVPVVLEGRSTAAGSATLGAQAPAGWTATATPDRIPLFPATSTASATVHVTVPAGTKSGLYPVTITAKAPGGANGTATVTIPVFGSWASGTTASASSEHPPNTVDGATRTYVAANAVDHDLATFWNDDTDNAYPDTLTVTAPAATALTGVGFASHPDGVPTDFTVSTWDGAQWAEQAHVTGNASVYRWVPFGAPVTTNQVRIVVSAAQNSYTRIAEVTP</sequence>
<evidence type="ECO:0000259" key="5">
    <source>
        <dbReference type="PROSITE" id="PS50022"/>
    </source>
</evidence>
<dbReference type="Pfam" id="PF17390">
    <property type="entry name" value="Bac_rhamnosid_C"/>
    <property type="match status" value="1"/>
</dbReference>
<dbReference type="OrthoDB" id="9761045at2"/>
<dbReference type="InterPro" id="IPR018905">
    <property type="entry name" value="A-galactase_NEW3"/>
</dbReference>